<dbReference type="PANTHER" id="PTHR43877:SF1">
    <property type="entry name" value="ACETYLTRANSFERASE"/>
    <property type="match status" value="1"/>
</dbReference>
<comment type="caution">
    <text evidence="4">The sequence shown here is derived from an EMBL/GenBank/DDBJ whole genome shotgun (WGS) entry which is preliminary data.</text>
</comment>
<dbReference type="InterPro" id="IPR000182">
    <property type="entry name" value="GNAT_dom"/>
</dbReference>
<evidence type="ECO:0000313" key="4">
    <source>
        <dbReference type="EMBL" id="MFC7405611.1"/>
    </source>
</evidence>
<dbReference type="RefSeq" id="WP_382394205.1">
    <property type="nucleotide sequence ID" value="NZ_JBHTCQ010000002.1"/>
</dbReference>
<dbReference type="CDD" id="cd04301">
    <property type="entry name" value="NAT_SF"/>
    <property type="match status" value="1"/>
</dbReference>
<keyword evidence="2 4" id="KW-0012">Acyltransferase</keyword>
<evidence type="ECO:0000256" key="1">
    <source>
        <dbReference type="ARBA" id="ARBA00022679"/>
    </source>
</evidence>
<dbReference type="Proteomes" id="UP001596455">
    <property type="component" value="Unassembled WGS sequence"/>
</dbReference>
<evidence type="ECO:0000256" key="2">
    <source>
        <dbReference type="ARBA" id="ARBA00023315"/>
    </source>
</evidence>
<dbReference type="Gene3D" id="3.40.630.30">
    <property type="match status" value="1"/>
</dbReference>
<dbReference type="InterPro" id="IPR016181">
    <property type="entry name" value="Acyl_CoA_acyltransferase"/>
</dbReference>
<feature type="domain" description="N-acetyltransferase" evidence="3">
    <location>
        <begin position="7"/>
        <end position="164"/>
    </location>
</feature>
<dbReference type="GO" id="GO:0016746">
    <property type="term" value="F:acyltransferase activity"/>
    <property type="evidence" value="ECO:0007669"/>
    <property type="project" value="UniProtKB-KW"/>
</dbReference>
<evidence type="ECO:0000259" key="3">
    <source>
        <dbReference type="PROSITE" id="PS51186"/>
    </source>
</evidence>
<proteinExistence type="predicted"/>
<protein>
    <submittedName>
        <fullName evidence="4">GNAT family N-acetyltransferase</fullName>
        <ecNumber evidence="4">2.3.-.-</ecNumber>
    </submittedName>
</protein>
<name>A0ABW2Q7X2_9MICO</name>
<dbReference type="PANTHER" id="PTHR43877">
    <property type="entry name" value="AMINOALKYLPHOSPHONATE N-ACETYLTRANSFERASE-RELATED-RELATED"/>
    <property type="match status" value="1"/>
</dbReference>
<dbReference type="InterPro" id="IPR050832">
    <property type="entry name" value="Bact_Acetyltransf"/>
</dbReference>
<accession>A0ABW2Q7X2</accession>
<dbReference type="EC" id="2.3.-.-" evidence="4"/>
<evidence type="ECO:0000313" key="5">
    <source>
        <dbReference type="Proteomes" id="UP001596455"/>
    </source>
</evidence>
<dbReference type="SUPFAM" id="SSF55729">
    <property type="entry name" value="Acyl-CoA N-acyltransferases (Nat)"/>
    <property type="match status" value="1"/>
</dbReference>
<dbReference type="Pfam" id="PF00583">
    <property type="entry name" value="Acetyltransf_1"/>
    <property type="match status" value="1"/>
</dbReference>
<reference evidence="5" key="1">
    <citation type="journal article" date="2019" name="Int. J. Syst. Evol. Microbiol.">
        <title>The Global Catalogue of Microorganisms (GCM) 10K type strain sequencing project: providing services to taxonomists for standard genome sequencing and annotation.</title>
        <authorList>
            <consortium name="The Broad Institute Genomics Platform"/>
            <consortium name="The Broad Institute Genome Sequencing Center for Infectious Disease"/>
            <person name="Wu L."/>
            <person name="Ma J."/>
        </authorList>
    </citation>
    <scope>NUCLEOTIDE SEQUENCE [LARGE SCALE GENOMIC DNA]</scope>
    <source>
        <strain evidence="5">JCM 1490</strain>
    </source>
</reference>
<keyword evidence="1 4" id="KW-0808">Transferase</keyword>
<keyword evidence="5" id="KW-1185">Reference proteome</keyword>
<dbReference type="EMBL" id="JBHTCQ010000002">
    <property type="protein sequence ID" value="MFC7405611.1"/>
    <property type="molecule type" value="Genomic_DNA"/>
</dbReference>
<organism evidence="4 5">
    <name type="scientific">Georgenia alba</name>
    <dbReference type="NCBI Taxonomy" id="2233858"/>
    <lineage>
        <taxon>Bacteria</taxon>
        <taxon>Bacillati</taxon>
        <taxon>Actinomycetota</taxon>
        <taxon>Actinomycetes</taxon>
        <taxon>Micrococcales</taxon>
        <taxon>Bogoriellaceae</taxon>
        <taxon>Georgenia</taxon>
    </lineage>
</organism>
<gene>
    <name evidence="4" type="ORF">ACFQQL_10875</name>
</gene>
<dbReference type="PROSITE" id="PS51186">
    <property type="entry name" value="GNAT"/>
    <property type="match status" value="1"/>
</dbReference>
<sequence length="164" mass="17996">MVDRPAFAVRAPTPDDAAAMAEVHNTGWRETYHQLPPRFYDDAALERRRQTWHRTLTEPRPGRTVRVGAVAGSVVGIAMSGPPLSGHPVRDLELYALYVLAAHHGTGVGQALLDAVLGEEPAQLWVAEDNPRARAFYARNGFRPDGARKVDAGLDDLAEVRLVR</sequence>